<evidence type="ECO:0000313" key="2">
    <source>
        <dbReference type="Proteomes" id="UP001054837"/>
    </source>
</evidence>
<gene>
    <name evidence="1" type="primary">AVEN_272222_1</name>
    <name evidence="1" type="ORF">CDAR_514831</name>
</gene>
<name>A0AAV4SHH6_9ARAC</name>
<dbReference type="Proteomes" id="UP001054837">
    <property type="component" value="Unassembled WGS sequence"/>
</dbReference>
<organism evidence="1 2">
    <name type="scientific">Caerostris darwini</name>
    <dbReference type="NCBI Taxonomy" id="1538125"/>
    <lineage>
        <taxon>Eukaryota</taxon>
        <taxon>Metazoa</taxon>
        <taxon>Ecdysozoa</taxon>
        <taxon>Arthropoda</taxon>
        <taxon>Chelicerata</taxon>
        <taxon>Arachnida</taxon>
        <taxon>Araneae</taxon>
        <taxon>Araneomorphae</taxon>
        <taxon>Entelegynae</taxon>
        <taxon>Araneoidea</taxon>
        <taxon>Araneidae</taxon>
        <taxon>Caerostris</taxon>
    </lineage>
</organism>
<proteinExistence type="predicted"/>
<protein>
    <submittedName>
        <fullName evidence="1">Uncharacterized protein</fullName>
    </submittedName>
</protein>
<reference evidence="1 2" key="1">
    <citation type="submission" date="2021-06" db="EMBL/GenBank/DDBJ databases">
        <title>Caerostris darwini draft genome.</title>
        <authorList>
            <person name="Kono N."/>
            <person name="Arakawa K."/>
        </authorList>
    </citation>
    <scope>NUCLEOTIDE SEQUENCE [LARGE SCALE GENOMIC DNA]</scope>
</reference>
<evidence type="ECO:0000313" key="1">
    <source>
        <dbReference type="EMBL" id="GIY33022.1"/>
    </source>
</evidence>
<accession>A0AAV4SHH6</accession>
<dbReference type="EMBL" id="BPLQ01007891">
    <property type="protein sequence ID" value="GIY33022.1"/>
    <property type="molecule type" value="Genomic_DNA"/>
</dbReference>
<keyword evidence="2" id="KW-1185">Reference proteome</keyword>
<sequence>MNSPKLHDLESYSKPFEFVKYGFYKLQWEICVPQKDCIIWGVVLSYLRSADFRTSRSFETRLKRLTEGTFDPQIVKPIILKFNCFLNIHACFFQEILKKICLSFKTILDKKRTTSFKNINQELQTISNVLNSNILLVRLQSRNITLFRSERADDKADVAVITLFFKEYTAKDGDKEVLTKRFTFGLSEKFSWPLRQNALHNILKTSSINSKSSKEIKELIEKKEKQHRKKKLDILKRESFVIFLLKNNYINLLSELYESPYIARKFANAGFETDPRIVDSKGLSAFYYAMCLKDRNLVYMLYRYAANSCYESENTFRNPNSCIISNFQKLEKIIQDDLIQFQSNNYGDQARLASEELELFNKFLTEVSKEICNIREEPIGNSVEEASKQKRIILHILEVFDNYFSISQQLDSNISEAELIENYMKHKCYYDNLDFTVTLLFFDNIFLLKGMLQSPQSNLYSELESNFLLLTLTNKYFTSEAKHIENKYGHIIKLLRKQFQNMFMNLESNSEVFYIMPLLERFHLRKNIKNFCQILKSSKMETVKCIPKAEIFEMLSNSTEVKDEFLIFRLHHYLTTALKKNSSRFKLKFVIERALQVIGESIKVENENPHTLKYLLRSCLPVKTVSTLLQIRNTLSHLESFQFSLKFEKEQDDAFFDVLQSELQSINKAFEVVFDIQKVRLIEFLINRGLQALQTFQELKKPTATSDNLCSIKESVEGIKKTLERSTSQSLEKHFPRYKTLWRNTLQATQTLLDKIENTSNSLESIVKQIDDITYPLFYLMTFLQNTCQINEDELLNDIFQQKEALSCCQPKDKWKKTKDLMTKLTDWFECRATETFNVFIPCIEKFNEILQGKYIYENEKKEIFEQALELTKDHIEAKDKLIEDLKEGAVLDLKRFDKLFLSDCQKQNLKEKYKKYLKVLEDMKQSNKIQQSEMYLEQSNENQRKDAVHLKLTNKAGSEQLNKILQQEQSNKIEQTFEVNLQQSNETYIENRNEQSIEIQQSYKVPSEKLNATKQVCEKHLERSHKTQLEKLFDAIITAIKAAINPLDILELIFAKKYVSQSKLQLMHNEIGFTDNTKKKLSKLMENSKPLDGDNLANLLNCINSLKKICIDERHDINFLWENAKSKKTKEYLGCKIVHRYFQEYTFQASIEMLLFDCVSILEKVDDFESFCLKTSYLFNGIDVRNVLAHGDPLLESIGGILDPQDFPLELVKKMLQLFEDQASIIALHDLWQKRKQIMDSSSLLDNSECIQLKEKIICCEDWGKYFKLILTKDLEKNEKLIYEKIVTFLSEIQPK</sequence>
<comment type="caution">
    <text evidence="1">The sequence shown here is derived from an EMBL/GenBank/DDBJ whole genome shotgun (WGS) entry which is preliminary data.</text>
</comment>